<dbReference type="AlphaFoldDB" id="A0AAN4Z346"/>
<proteinExistence type="predicted"/>
<evidence type="ECO:0000313" key="2">
    <source>
        <dbReference type="Proteomes" id="UP001328107"/>
    </source>
</evidence>
<gene>
    <name evidence="1" type="ORF">PMAYCL1PPCAC_01258</name>
</gene>
<dbReference type="PANTHER" id="PTHR10151">
    <property type="entry name" value="ECTONUCLEOTIDE PYROPHOSPHATASE/PHOSPHODIESTERASE"/>
    <property type="match status" value="1"/>
</dbReference>
<dbReference type="InterPro" id="IPR017850">
    <property type="entry name" value="Alkaline_phosphatase_core_sf"/>
</dbReference>
<dbReference type="PANTHER" id="PTHR10151:SF114">
    <property type="entry name" value="ECTONUCLEOTIDE PYROPHOSPHATASE_PHOSPHODIESTERASE C27A7.3"/>
    <property type="match status" value="1"/>
</dbReference>
<dbReference type="SUPFAM" id="SSF53649">
    <property type="entry name" value="Alkaline phosphatase-like"/>
    <property type="match status" value="1"/>
</dbReference>
<dbReference type="Pfam" id="PF01663">
    <property type="entry name" value="Phosphodiest"/>
    <property type="match status" value="1"/>
</dbReference>
<reference evidence="2" key="1">
    <citation type="submission" date="2022-10" db="EMBL/GenBank/DDBJ databases">
        <title>Genome assembly of Pristionchus species.</title>
        <authorList>
            <person name="Yoshida K."/>
            <person name="Sommer R.J."/>
        </authorList>
    </citation>
    <scope>NUCLEOTIDE SEQUENCE [LARGE SCALE GENOMIC DNA]</scope>
    <source>
        <strain evidence="2">RS5460</strain>
    </source>
</reference>
<dbReference type="InterPro" id="IPR002591">
    <property type="entry name" value="Phosphodiest/P_Trfase"/>
</dbReference>
<dbReference type="Gene3D" id="3.40.720.10">
    <property type="entry name" value="Alkaline Phosphatase, subunit A"/>
    <property type="match status" value="1"/>
</dbReference>
<feature type="non-terminal residue" evidence="1">
    <location>
        <position position="1"/>
    </location>
</feature>
<dbReference type="Proteomes" id="UP001328107">
    <property type="component" value="Unassembled WGS sequence"/>
</dbReference>
<dbReference type="EMBL" id="BTRK01000001">
    <property type="protein sequence ID" value="GMR31063.1"/>
    <property type="molecule type" value="Genomic_DNA"/>
</dbReference>
<dbReference type="GO" id="GO:0031674">
    <property type="term" value="C:I band"/>
    <property type="evidence" value="ECO:0007669"/>
    <property type="project" value="TreeGrafter"/>
</dbReference>
<comment type="caution">
    <text evidence="1">The sequence shown here is derived from an EMBL/GenBank/DDBJ whole genome shotgun (WGS) entry which is preliminary data.</text>
</comment>
<dbReference type="GO" id="GO:0055120">
    <property type="term" value="C:striated muscle dense body"/>
    <property type="evidence" value="ECO:0007669"/>
    <property type="project" value="TreeGrafter"/>
</dbReference>
<organism evidence="1 2">
    <name type="scientific">Pristionchus mayeri</name>
    <dbReference type="NCBI Taxonomy" id="1317129"/>
    <lineage>
        <taxon>Eukaryota</taxon>
        <taxon>Metazoa</taxon>
        <taxon>Ecdysozoa</taxon>
        <taxon>Nematoda</taxon>
        <taxon>Chromadorea</taxon>
        <taxon>Rhabditida</taxon>
        <taxon>Rhabditina</taxon>
        <taxon>Diplogasteromorpha</taxon>
        <taxon>Diplogasteroidea</taxon>
        <taxon>Neodiplogasteridae</taxon>
        <taxon>Pristionchus</taxon>
    </lineage>
</organism>
<protein>
    <submittedName>
        <fullName evidence="1">Uncharacterized protein</fullName>
    </submittedName>
</protein>
<sequence length="77" mass="8865">DEERSKVKDHPEEMSCEWMRQCSKRIKGTPPLLIISVDGFARSYLSEKETPTILKMGECGGRAEYLRPSYPSRTFPN</sequence>
<name>A0AAN4Z346_9BILA</name>
<evidence type="ECO:0000313" key="1">
    <source>
        <dbReference type="EMBL" id="GMR31063.1"/>
    </source>
</evidence>
<accession>A0AAN4Z346</accession>
<dbReference type="GO" id="GO:0016529">
    <property type="term" value="C:sarcoplasmic reticulum"/>
    <property type="evidence" value="ECO:0007669"/>
    <property type="project" value="TreeGrafter"/>
</dbReference>
<keyword evidence="2" id="KW-1185">Reference proteome</keyword>
<feature type="non-terminal residue" evidence="1">
    <location>
        <position position="77"/>
    </location>
</feature>